<feature type="region of interest" description="Disordered" evidence="1">
    <location>
        <begin position="1"/>
        <end position="54"/>
    </location>
</feature>
<keyword evidence="3" id="KW-1185">Reference proteome</keyword>
<name>A0A9X1SB80_9MICC</name>
<accession>A0A9X1SB80</accession>
<proteinExistence type="predicted"/>
<gene>
    <name evidence="2" type="ORF">LJ757_03765</name>
</gene>
<protein>
    <submittedName>
        <fullName evidence="2">Uncharacterized protein</fullName>
    </submittedName>
</protein>
<evidence type="ECO:0000313" key="2">
    <source>
        <dbReference type="EMBL" id="MCC3296923.1"/>
    </source>
</evidence>
<dbReference type="EMBL" id="JAJFZV010000003">
    <property type="protein sequence ID" value="MCC3296923.1"/>
    <property type="molecule type" value="Genomic_DNA"/>
</dbReference>
<dbReference type="Proteomes" id="UP001139158">
    <property type="component" value="Unassembled WGS sequence"/>
</dbReference>
<sequence>MTDQGKENPDEQKKDGGAGPEGTIPASEDGIAAGSADEASNFEPEEDPEAAGES</sequence>
<feature type="compositionally biased region" description="Acidic residues" evidence="1">
    <location>
        <begin position="43"/>
        <end position="54"/>
    </location>
</feature>
<evidence type="ECO:0000256" key="1">
    <source>
        <dbReference type="SAM" id="MobiDB-lite"/>
    </source>
</evidence>
<dbReference type="AlphaFoldDB" id="A0A9X1SB80"/>
<comment type="caution">
    <text evidence="2">The sequence shown here is derived from an EMBL/GenBank/DDBJ whole genome shotgun (WGS) entry which is preliminary data.</text>
</comment>
<feature type="compositionally biased region" description="Basic and acidic residues" evidence="1">
    <location>
        <begin position="1"/>
        <end position="16"/>
    </location>
</feature>
<evidence type="ECO:0000313" key="3">
    <source>
        <dbReference type="Proteomes" id="UP001139158"/>
    </source>
</evidence>
<dbReference type="RefSeq" id="WP_227894683.1">
    <property type="nucleotide sequence ID" value="NZ_CP099466.1"/>
</dbReference>
<reference evidence="2" key="1">
    <citation type="submission" date="2021-10" db="EMBL/GenBank/DDBJ databases">
        <title>Novel species in genus Arthrobacter.</title>
        <authorList>
            <person name="Liu Y."/>
        </authorList>
    </citation>
    <scope>NUCLEOTIDE SEQUENCE</scope>
    <source>
        <strain evidence="2">Zg-Y453</strain>
    </source>
</reference>
<organism evidence="2 3">
    <name type="scientific">Arthrobacter caoxuetaonis</name>
    <dbReference type="NCBI Taxonomy" id="2886935"/>
    <lineage>
        <taxon>Bacteria</taxon>
        <taxon>Bacillati</taxon>
        <taxon>Actinomycetota</taxon>
        <taxon>Actinomycetes</taxon>
        <taxon>Micrococcales</taxon>
        <taxon>Micrococcaceae</taxon>
        <taxon>Arthrobacter</taxon>
    </lineage>
</organism>